<comment type="caution">
    <text evidence="1">The sequence shown here is derived from an EMBL/GenBank/DDBJ whole genome shotgun (WGS) entry which is preliminary data.</text>
</comment>
<name>A0ACB5T186_AMBMO</name>
<sequence length="330" mass="38186">MSALQNQRLREGYKHQNSSEWSFKASLKDGNRIRNRFTDAFPFDKTRVLLKTIDPSYSDYINADYLNLRTGNHAEYIATQGPTKRTYEHFWFMCHQNCQDQIIIVMLTPLKEGTREQCYSYWCQESDFTVGNRDGLAGGDKLIFNLKSVEKNEDYQLSEWEMTAQDADGKAVGKKKQVLHFYFDKWQDFQAADSTDQIIDLSKKVHELRLPDSKDPIIVHCAAGVGRTGTFITIDYFLHHCQKLLLEDQTASSKLAAVPLESTTPPSTSILSNAEKQATSFDPLFSIVQELRSQRPLMVQRFQQFVFTYDTIRKFYLDNINEKGRFECTN</sequence>
<reference evidence="1" key="1">
    <citation type="submission" date="2023-04" db="EMBL/GenBank/DDBJ databases">
        <title>Ambrosiozyma monospora NBRC 10751.</title>
        <authorList>
            <person name="Ichikawa N."/>
            <person name="Sato H."/>
            <person name="Tonouchi N."/>
        </authorList>
    </citation>
    <scope>NUCLEOTIDE SEQUENCE</scope>
    <source>
        <strain evidence="1">NBRC 10751</strain>
    </source>
</reference>
<gene>
    <name evidence="1" type="ORF">Amon02_000376400</name>
</gene>
<protein>
    <submittedName>
        <fullName evidence="1">Unnamed protein product</fullName>
    </submittedName>
</protein>
<evidence type="ECO:0000313" key="1">
    <source>
        <dbReference type="EMBL" id="GME79097.1"/>
    </source>
</evidence>
<organism evidence="1 2">
    <name type="scientific">Ambrosiozyma monospora</name>
    <name type="common">Yeast</name>
    <name type="synonym">Endomycopsis monosporus</name>
    <dbReference type="NCBI Taxonomy" id="43982"/>
    <lineage>
        <taxon>Eukaryota</taxon>
        <taxon>Fungi</taxon>
        <taxon>Dikarya</taxon>
        <taxon>Ascomycota</taxon>
        <taxon>Saccharomycotina</taxon>
        <taxon>Pichiomycetes</taxon>
        <taxon>Pichiales</taxon>
        <taxon>Pichiaceae</taxon>
        <taxon>Ambrosiozyma</taxon>
    </lineage>
</organism>
<keyword evidence="2" id="KW-1185">Reference proteome</keyword>
<proteinExistence type="predicted"/>
<dbReference type="EMBL" id="BSXS01002440">
    <property type="protein sequence ID" value="GME79097.1"/>
    <property type="molecule type" value="Genomic_DNA"/>
</dbReference>
<accession>A0ACB5T186</accession>
<evidence type="ECO:0000313" key="2">
    <source>
        <dbReference type="Proteomes" id="UP001165064"/>
    </source>
</evidence>
<dbReference type="Proteomes" id="UP001165064">
    <property type="component" value="Unassembled WGS sequence"/>
</dbReference>